<feature type="compositionally biased region" description="Polar residues" evidence="1">
    <location>
        <begin position="314"/>
        <end position="328"/>
    </location>
</feature>
<organism evidence="3 4">
    <name type="scientific">Microbacterium gilvum</name>
    <dbReference type="NCBI Taxonomy" id="1336204"/>
    <lineage>
        <taxon>Bacteria</taxon>
        <taxon>Bacillati</taxon>
        <taxon>Actinomycetota</taxon>
        <taxon>Actinomycetes</taxon>
        <taxon>Micrococcales</taxon>
        <taxon>Microbacteriaceae</taxon>
        <taxon>Microbacterium</taxon>
    </lineage>
</organism>
<gene>
    <name evidence="3" type="ORF">GCM10023351_20700</name>
</gene>
<sequence>MASRKPRFVDGSSWEATPAETRTLRNVRDLVLELRADRARLDGLEAGAFAAAAQVADAQTARCGDASEYAFPWRSIALELATALHLSPGEVEARLRHDHVLTHRFPLVAGALSGQVITRRQADIIREHGEPLPDQVVEEYSRRSVTYAEDATPGQVRVFVKRLAAQLDPAPLPERHRRAIDRRGTRVRVLGDGLAEFVLTDEVMKVAAIHDRLTAIAKPIAAEEKRIATEERKRRDAEEKQRRDAAGASAGMGAAGSAGAVNRIVRNAFGMWVNGDGVAVDANGYATHPDARPGTGTGADRTTYPRGGSAVMPGTSSPRDTARSNTHGPATDRDAHPDDAGPTNGDRRIVRSPLPGCSMVRERTEVFHDGTWYPYDPALPLKPTDEQIAASVERTRDARSRDQIRADLATDLLLTGAPTSQTVDGSAEKAAAIRGTVAVVIPATSLAGLDDGPAMLAGYGPLPADVARRFARDAPGWERVFQNPDTGALVTVDHYTPTAAIRRLINLRDDTCRAPGCPQPAHRCEKDHTTEWERGGPTCAGNLSALCTPHHQLRHHSPWRIAQPEPGVIVWTSPLGYEYVTDPPPQVAHTAAHAPLPPDLGMPEWEYAPVTQADLDDAWWWEYENGLTDQPPPGWDHPDPATITTATGEAPPGGPLSGDADL</sequence>
<dbReference type="CDD" id="cd00085">
    <property type="entry name" value="HNHc"/>
    <property type="match status" value="1"/>
</dbReference>
<proteinExistence type="predicted"/>
<comment type="caution">
    <text evidence="3">The sequence shown here is derived from an EMBL/GenBank/DDBJ whole genome shotgun (WGS) entry which is preliminary data.</text>
</comment>
<protein>
    <recommendedName>
        <fullName evidence="2">HNH nuclease domain-containing protein</fullName>
    </recommendedName>
</protein>
<feature type="compositionally biased region" description="Basic and acidic residues" evidence="1">
    <location>
        <begin position="330"/>
        <end position="349"/>
    </location>
</feature>
<dbReference type="Proteomes" id="UP001501645">
    <property type="component" value="Unassembled WGS sequence"/>
</dbReference>
<feature type="compositionally biased region" description="Basic and acidic residues" evidence="1">
    <location>
        <begin position="227"/>
        <end position="245"/>
    </location>
</feature>
<feature type="domain" description="HNH nuclease" evidence="2">
    <location>
        <begin position="500"/>
        <end position="552"/>
    </location>
</feature>
<feature type="region of interest" description="Disordered" evidence="1">
    <location>
        <begin position="227"/>
        <end position="257"/>
    </location>
</feature>
<evidence type="ECO:0000259" key="2">
    <source>
        <dbReference type="SMART" id="SM00507"/>
    </source>
</evidence>
<feature type="region of interest" description="Disordered" evidence="1">
    <location>
        <begin position="288"/>
        <end position="354"/>
    </location>
</feature>
<accession>A0ABP9A9U6</accession>
<evidence type="ECO:0000256" key="1">
    <source>
        <dbReference type="SAM" id="MobiDB-lite"/>
    </source>
</evidence>
<keyword evidence="4" id="KW-1185">Reference proteome</keyword>
<name>A0ABP9A9U6_9MICO</name>
<dbReference type="SMART" id="SM00507">
    <property type="entry name" value="HNHc"/>
    <property type="match status" value="1"/>
</dbReference>
<dbReference type="Pfam" id="PF02720">
    <property type="entry name" value="DUF222"/>
    <property type="match status" value="2"/>
</dbReference>
<evidence type="ECO:0000313" key="3">
    <source>
        <dbReference type="EMBL" id="GAA4775985.1"/>
    </source>
</evidence>
<feature type="compositionally biased region" description="Low complexity" evidence="1">
    <location>
        <begin position="246"/>
        <end position="257"/>
    </location>
</feature>
<reference evidence="4" key="1">
    <citation type="journal article" date="2019" name="Int. J. Syst. Evol. Microbiol.">
        <title>The Global Catalogue of Microorganisms (GCM) 10K type strain sequencing project: providing services to taxonomists for standard genome sequencing and annotation.</title>
        <authorList>
            <consortium name="The Broad Institute Genomics Platform"/>
            <consortium name="The Broad Institute Genome Sequencing Center for Infectious Disease"/>
            <person name="Wu L."/>
            <person name="Ma J."/>
        </authorList>
    </citation>
    <scope>NUCLEOTIDE SEQUENCE [LARGE SCALE GENOMIC DNA]</scope>
    <source>
        <strain evidence="4">JCM 18537</strain>
    </source>
</reference>
<dbReference type="EMBL" id="BAABKO010000003">
    <property type="protein sequence ID" value="GAA4775985.1"/>
    <property type="molecule type" value="Genomic_DNA"/>
</dbReference>
<dbReference type="InterPro" id="IPR003870">
    <property type="entry name" value="DUF222"/>
</dbReference>
<evidence type="ECO:0000313" key="4">
    <source>
        <dbReference type="Proteomes" id="UP001501645"/>
    </source>
</evidence>
<dbReference type="RefSeq" id="WP_345438829.1">
    <property type="nucleotide sequence ID" value="NZ_BAABKO010000003.1"/>
</dbReference>
<feature type="region of interest" description="Disordered" evidence="1">
    <location>
        <begin position="624"/>
        <end position="662"/>
    </location>
</feature>
<dbReference type="InterPro" id="IPR003615">
    <property type="entry name" value="HNH_nuc"/>
</dbReference>